<keyword evidence="3" id="KW-1185">Reference proteome</keyword>
<dbReference type="InParanoid" id="D6TY64"/>
<evidence type="ECO:0000256" key="1">
    <source>
        <dbReference type="SAM" id="Phobius"/>
    </source>
</evidence>
<proteinExistence type="predicted"/>
<keyword evidence="1" id="KW-0472">Membrane</keyword>
<feature type="transmembrane region" description="Helical" evidence="1">
    <location>
        <begin position="20"/>
        <end position="40"/>
    </location>
</feature>
<name>D6TY64_KTERA</name>
<keyword evidence="1" id="KW-0812">Transmembrane</keyword>
<comment type="caution">
    <text evidence="2">The sequence shown here is derived from an EMBL/GenBank/DDBJ whole genome shotgun (WGS) entry which is preliminary data.</text>
</comment>
<dbReference type="Proteomes" id="UP000004508">
    <property type="component" value="Unassembled WGS sequence"/>
</dbReference>
<keyword evidence="1" id="KW-1133">Transmembrane helix</keyword>
<sequence length="45" mass="5258">MLPEMLDKNSMHATGLSVFFINYLDVDLVMTTTYTTYVFLIRSKH</sequence>
<dbReference type="EMBL" id="ADVG01000003">
    <property type="protein sequence ID" value="EFH85060.1"/>
    <property type="molecule type" value="Genomic_DNA"/>
</dbReference>
<organism evidence="2 3">
    <name type="scientific">Ktedonobacter racemifer DSM 44963</name>
    <dbReference type="NCBI Taxonomy" id="485913"/>
    <lineage>
        <taxon>Bacteria</taxon>
        <taxon>Bacillati</taxon>
        <taxon>Chloroflexota</taxon>
        <taxon>Ktedonobacteria</taxon>
        <taxon>Ktedonobacterales</taxon>
        <taxon>Ktedonobacteraceae</taxon>
        <taxon>Ktedonobacter</taxon>
    </lineage>
</organism>
<dbReference type="AlphaFoldDB" id="D6TY64"/>
<accession>D6TY64</accession>
<protein>
    <submittedName>
        <fullName evidence="2">Uncharacterized protein</fullName>
    </submittedName>
</protein>
<evidence type="ECO:0000313" key="2">
    <source>
        <dbReference type="EMBL" id="EFH85060.1"/>
    </source>
</evidence>
<evidence type="ECO:0000313" key="3">
    <source>
        <dbReference type="Proteomes" id="UP000004508"/>
    </source>
</evidence>
<gene>
    <name evidence="2" type="ORF">Krac_6207</name>
</gene>
<reference evidence="2 3" key="1">
    <citation type="journal article" date="2011" name="Stand. Genomic Sci.">
        <title>Non-contiguous finished genome sequence and contextual data of the filamentous soil bacterium Ktedonobacter racemifer type strain (SOSP1-21).</title>
        <authorList>
            <person name="Chang Y.J."/>
            <person name="Land M."/>
            <person name="Hauser L."/>
            <person name="Chertkov O."/>
            <person name="Del Rio T.G."/>
            <person name="Nolan M."/>
            <person name="Copeland A."/>
            <person name="Tice H."/>
            <person name="Cheng J.F."/>
            <person name="Lucas S."/>
            <person name="Han C."/>
            <person name="Goodwin L."/>
            <person name="Pitluck S."/>
            <person name="Ivanova N."/>
            <person name="Ovchinikova G."/>
            <person name="Pati A."/>
            <person name="Chen A."/>
            <person name="Palaniappan K."/>
            <person name="Mavromatis K."/>
            <person name="Liolios K."/>
            <person name="Brettin T."/>
            <person name="Fiebig A."/>
            <person name="Rohde M."/>
            <person name="Abt B."/>
            <person name="Goker M."/>
            <person name="Detter J.C."/>
            <person name="Woyke T."/>
            <person name="Bristow J."/>
            <person name="Eisen J.A."/>
            <person name="Markowitz V."/>
            <person name="Hugenholtz P."/>
            <person name="Kyrpides N.C."/>
            <person name="Klenk H.P."/>
            <person name="Lapidus A."/>
        </authorList>
    </citation>
    <scope>NUCLEOTIDE SEQUENCE [LARGE SCALE GENOMIC DNA]</scope>
    <source>
        <strain evidence="3">DSM 44963</strain>
    </source>
</reference>